<reference evidence="1 2" key="1">
    <citation type="journal article" date="2019" name="Emerg. Microbes Infect.">
        <title>Comprehensive subspecies identification of 175 nontuberculous mycobacteria species based on 7547 genomic profiles.</title>
        <authorList>
            <person name="Matsumoto Y."/>
            <person name="Kinjo T."/>
            <person name="Motooka D."/>
            <person name="Nabeya D."/>
            <person name="Jung N."/>
            <person name="Uechi K."/>
            <person name="Horii T."/>
            <person name="Iida T."/>
            <person name="Fujita J."/>
            <person name="Nakamura S."/>
        </authorList>
    </citation>
    <scope>NUCLEOTIDE SEQUENCE [LARGE SCALE GENOMIC DNA]</scope>
    <source>
        <strain evidence="1 2">JCM 30396</strain>
    </source>
</reference>
<gene>
    <name evidence="1" type="ORF">MHEL_30140</name>
</gene>
<organism evidence="1 2">
    <name type="scientific">Mycolicibacterium helvum</name>
    <dbReference type="NCBI Taxonomy" id="1534349"/>
    <lineage>
        <taxon>Bacteria</taxon>
        <taxon>Bacillati</taxon>
        <taxon>Actinomycetota</taxon>
        <taxon>Actinomycetes</taxon>
        <taxon>Mycobacteriales</taxon>
        <taxon>Mycobacteriaceae</taxon>
        <taxon>Mycolicibacterium</taxon>
    </lineage>
</organism>
<protein>
    <submittedName>
        <fullName evidence="1">Uncharacterized protein</fullName>
    </submittedName>
</protein>
<dbReference type="AlphaFoldDB" id="A0A7I7T8D9"/>
<sequence length="78" mass="8051">MACHVATVSGSAKDPNDVAANLLIADQSSSPALRSVTPWGGEIARFTPRRCHIAPAVAFVFLPGRLGTGADVIFTVAC</sequence>
<evidence type="ECO:0000313" key="2">
    <source>
        <dbReference type="Proteomes" id="UP000467148"/>
    </source>
</evidence>
<accession>A0A7I7T8D9</accession>
<dbReference type="Proteomes" id="UP000467148">
    <property type="component" value="Chromosome"/>
</dbReference>
<dbReference type="EMBL" id="AP022596">
    <property type="protein sequence ID" value="BBY64771.1"/>
    <property type="molecule type" value="Genomic_DNA"/>
</dbReference>
<name>A0A7I7T8D9_9MYCO</name>
<dbReference type="KEGG" id="mhev:MHEL_30140"/>
<evidence type="ECO:0000313" key="1">
    <source>
        <dbReference type="EMBL" id="BBY64771.1"/>
    </source>
</evidence>
<proteinExistence type="predicted"/>
<keyword evidence="2" id="KW-1185">Reference proteome</keyword>